<dbReference type="CDD" id="cd04301">
    <property type="entry name" value="NAT_SF"/>
    <property type="match status" value="1"/>
</dbReference>
<dbReference type="RefSeq" id="WP_377061563.1">
    <property type="nucleotide sequence ID" value="NZ_JBHSJJ010000002.1"/>
</dbReference>
<proteinExistence type="predicted"/>
<dbReference type="PANTHER" id="PTHR43072">
    <property type="entry name" value="N-ACETYLTRANSFERASE"/>
    <property type="match status" value="1"/>
</dbReference>
<gene>
    <name evidence="2" type="ORF">ACFPFU_03510</name>
</gene>
<evidence type="ECO:0000259" key="1">
    <source>
        <dbReference type="PROSITE" id="PS51186"/>
    </source>
</evidence>
<feature type="domain" description="N-acetyltransferase" evidence="1">
    <location>
        <begin position="3"/>
        <end position="148"/>
    </location>
</feature>
<dbReference type="Gene3D" id="3.40.630.30">
    <property type="match status" value="1"/>
</dbReference>
<comment type="caution">
    <text evidence="2">The sequence shown here is derived from an EMBL/GenBank/DDBJ whole genome shotgun (WGS) entry which is preliminary data.</text>
</comment>
<name>A0ABV9SWK8_9BACT</name>
<dbReference type="Pfam" id="PF00583">
    <property type="entry name" value="Acetyltransf_1"/>
    <property type="match status" value="1"/>
</dbReference>
<keyword evidence="2" id="KW-0808">Transferase</keyword>
<organism evidence="2 3">
    <name type="scientific">Negadavirga shengliensis</name>
    <dbReference type="NCBI Taxonomy" id="1389218"/>
    <lineage>
        <taxon>Bacteria</taxon>
        <taxon>Pseudomonadati</taxon>
        <taxon>Bacteroidota</taxon>
        <taxon>Cytophagia</taxon>
        <taxon>Cytophagales</taxon>
        <taxon>Cyclobacteriaceae</taxon>
        <taxon>Negadavirga</taxon>
    </lineage>
</organism>
<dbReference type="Proteomes" id="UP001595818">
    <property type="component" value="Unassembled WGS sequence"/>
</dbReference>
<dbReference type="InterPro" id="IPR000182">
    <property type="entry name" value="GNAT_dom"/>
</dbReference>
<evidence type="ECO:0000313" key="3">
    <source>
        <dbReference type="Proteomes" id="UP001595818"/>
    </source>
</evidence>
<keyword evidence="3" id="KW-1185">Reference proteome</keyword>
<dbReference type="GO" id="GO:0016746">
    <property type="term" value="F:acyltransferase activity"/>
    <property type="evidence" value="ECO:0007669"/>
    <property type="project" value="UniProtKB-KW"/>
</dbReference>
<keyword evidence="2" id="KW-0012">Acyltransferase</keyword>
<dbReference type="PANTHER" id="PTHR43072:SF60">
    <property type="entry name" value="L-2,4-DIAMINOBUTYRIC ACID ACETYLTRANSFERASE"/>
    <property type="match status" value="1"/>
</dbReference>
<dbReference type="EC" id="2.3.-.-" evidence="2"/>
<dbReference type="InterPro" id="IPR016181">
    <property type="entry name" value="Acyl_CoA_acyltransferase"/>
</dbReference>
<dbReference type="PROSITE" id="PS51186">
    <property type="entry name" value="GNAT"/>
    <property type="match status" value="1"/>
</dbReference>
<accession>A0ABV9SWK8</accession>
<reference evidence="3" key="1">
    <citation type="journal article" date="2019" name="Int. J. Syst. Evol. Microbiol.">
        <title>The Global Catalogue of Microorganisms (GCM) 10K type strain sequencing project: providing services to taxonomists for standard genome sequencing and annotation.</title>
        <authorList>
            <consortium name="The Broad Institute Genomics Platform"/>
            <consortium name="The Broad Institute Genome Sequencing Center for Infectious Disease"/>
            <person name="Wu L."/>
            <person name="Ma J."/>
        </authorList>
    </citation>
    <scope>NUCLEOTIDE SEQUENCE [LARGE SCALE GENOMIC DNA]</scope>
    <source>
        <strain evidence="3">CGMCC 4.7466</strain>
    </source>
</reference>
<protein>
    <submittedName>
        <fullName evidence="2">GNAT family N-acetyltransferase</fullName>
        <ecNumber evidence="2">2.3.-.-</ecNumber>
    </submittedName>
</protein>
<sequence length="148" mass="17227">MDIEIKKLSFADLNDFIDLIRVFEDVFEMQNFNPPPSAHLQSLLDNSGFLVFVAKLQDKVIGGLTVYILDQYYSAKPLAYIYDLAVSVAHQRQGIGKKLISYLTEYCRENGFEEVFVQADRIDDYAIDFYRTTRPTNEEQVVHFYYTL</sequence>
<evidence type="ECO:0000313" key="2">
    <source>
        <dbReference type="EMBL" id="MFC4870739.1"/>
    </source>
</evidence>
<dbReference type="SUPFAM" id="SSF55729">
    <property type="entry name" value="Acyl-CoA N-acyltransferases (Nat)"/>
    <property type="match status" value="1"/>
</dbReference>
<dbReference type="EMBL" id="JBHSJJ010000002">
    <property type="protein sequence ID" value="MFC4870739.1"/>
    <property type="molecule type" value="Genomic_DNA"/>
</dbReference>